<name>A0AA41R577_9BACT</name>
<evidence type="ECO:0008006" key="3">
    <source>
        <dbReference type="Google" id="ProtNLM"/>
    </source>
</evidence>
<dbReference type="InterPro" id="IPR011990">
    <property type="entry name" value="TPR-like_helical_dom_sf"/>
</dbReference>
<dbReference type="SUPFAM" id="SSF48452">
    <property type="entry name" value="TPR-like"/>
    <property type="match status" value="1"/>
</dbReference>
<dbReference type="Proteomes" id="UP001165427">
    <property type="component" value="Unassembled WGS sequence"/>
</dbReference>
<gene>
    <name evidence="1" type="ORF">MRX98_02515</name>
</gene>
<reference evidence="1" key="1">
    <citation type="submission" date="2022-04" db="EMBL/GenBank/DDBJ databases">
        <title>Desulfatitalea alkaliphila sp. nov., a novel anaerobic sulfate-reducing bacterium isolated from terrestrial mud volcano, Taman Peninsula, Russia.</title>
        <authorList>
            <person name="Khomyakova M.A."/>
            <person name="Merkel A.Y."/>
            <person name="Slobodkin A.I."/>
        </authorList>
    </citation>
    <scope>NUCLEOTIDE SEQUENCE</scope>
    <source>
        <strain evidence="1">M08but</strain>
    </source>
</reference>
<proteinExistence type="predicted"/>
<keyword evidence="2" id="KW-1185">Reference proteome</keyword>
<dbReference type="AlphaFoldDB" id="A0AA41R577"/>
<dbReference type="EMBL" id="JALJRB010000002">
    <property type="protein sequence ID" value="MCJ8499433.1"/>
    <property type="molecule type" value="Genomic_DNA"/>
</dbReference>
<sequence length="240" mass="25826">MGKLTTVLAKKEAEAYLSQGLHQEAIKLYDQLLDASPHIDPAIKAAIENHRQKIEVAFQENTARKTRPLTAAEIGRIREGWGTQANESDILVCAQAFLQIGAHAEALAELRTLVAQAGPKKIYVHAMADCLAGLHPPDEIGAAVRSLARASVDDPKTVLAMQVAMAERLAERGHPDHARALFLHLAEMPALAAAMQNRLAALAAASAAPCAAANTEQRGAACARSPRRFGLERLRRLFGR</sequence>
<organism evidence="1 2">
    <name type="scientific">Desulfatitalea alkaliphila</name>
    <dbReference type="NCBI Taxonomy" id="2929485"/>
    <lineage>
        <taxon>Bacteria</taxon>
        <taxon>Pseudomonadati</taxon>
        <taxon>Thermodesulfobacteriota</taxon>
        <taxon>Desulfobacteria</taxon>
        <taxon>Desulfobacterales</taxon>
        <taxon>Desulfosarcinaceae</taxon>
        <taxon>Desulfatitalea</taxon>
    </lineage>
</organism>
<accession>A0AA41R577</accession>
<protein>
    <recommendedName>
        <fullName evidence="3">Tetratricopeptide repeat-containing protein</fullName>
    </recommendedName>
</protein>
<comment type="caution">
    <text evidence="1">The sequence shown here is derived from an EMBL/GenBank/DDBJ whole genome shotgun (WGS) entry which is preliminary data.</text>
</comment>
<evidence type="ECO:0000313" key="2">
    <source>
        <dbReference type="Proteomes" id="UP001165427"/>
    </source>
</evidence>
<dbReference type="Gene3D" id="1.25.40.10">
    <property type="entry name" value="Tetratricopeptide repeat domain"/>
    <property type="match status" value="1"/>
</dbReference>
<evidence type="ECO:0000313" key="1">
    <source>
        <dbReference type="EMBL" id="MCJ8499433.1"/>
    </source>
</evidence>
<dbReference type="RefSeq" id="WP_246902747.1">
    <property type="nucleotide sequence ID" value="NZ_JALJRB010000002.1"/>
</dbReference>